<evidence type="ECO:0000313" key="8">
    <source>
        <dbReference type="EMBL" id="TKB99612.1"/>
    </source>
</evidence>
<dbReference type="Pfam" id="PF00254">
    <property type="entry name" value="FKBP_C"/>
    <property type="match status" value="1"/>
</dbReference>
<dbReference type="PANTHER" id="PTHR43811">
    <property type="entry name" value="FKBP-TYPE PEPTIDYL-PROLYL CIS-TRANS ISOMERASE FKPA"/>
    <property type="match status" value="1"/>
</dbReference>
<name>A0A4U1C1R5_9SPHI</name>
<evidence type="ECO:0000256" key="4">
    <source>
        <dbReference type="ARBA" id="ARBA00023235"/>
    </source>
</evidence>
<evidence type="ECO:0000256" key="5">
    <source>
        <dbReference type="PROSITE-ProRule" id="PRU00277"/>
    </source>
</evidence>
<dbReference type="PROSITE" id="PS51257">
    <property type="entry name" value="PROKAR_LIPOPROTEIN"/>
    <property type="match status" value="1"/>
</dbReference>
<evidence type="ECO:0000256" key="3">
    <source>
        <dbReference type="ARBA" id="ARBA00023110"/>
    </source>
</evidence>
<evidence type="ECO:0000259" key="7">
    <source>
        <dbReference type="PROSITE" id="PS50059"/>
    </source>
</evidence>
<evidence type="ECO:0000313" key="9">
    <source>
        <dbReference type="Proteomes" id="UP000310477"/>
    </source>
</evidence>
<dbReference type="PROSITE" id="PS50059">
    <property type="entry name" value="FKBP_PPIASE"/>
    <property type="match status" value="1"/>
</dbReference>
<dbReference type="InterPro" id="IPR001179">
    <property type="entry name" value="PPIase_FKBP_dom"/>
</dbReference>
<organism evidence="8 9">
    <name type="scientific">Pedobacter cryotolerans</name>
    <dbReference type="NCBI Taxonomy" id="2571270"/>
    <lineage>
        <taxon>Bacteria</taxon>
        <taxon>Pseudomonadati</taxon>
        <taxon>Bacteroidota</taxon>
        <taxon>Sphingobacteriia</taxon>
        <taxon>Sphingobacteriales</taxon>
        <taxon>Sphingobacteriaceae</taxon>
        <taxon>Pedobacter</taxon>
    </lineage>
</organism>
<dbReference type="Gene3D" id="3.10.50.40">
    <property type="match status" value="2"/>
</dbReference>
<keyword evidence="3 5" id="KW-0697">Rotamase</keyword>
<dbReference type="EMBL" id="SWBO01000006">
    <property type="protein sequence ID" value="TKB99612.1"/>
    <property type="molecule type" value="Genomic_DNA"/>
</dbReference>
<comment type="similarity">
    <text evidence="2 6">Belongs to the FKBP-type PPIase family.</text>
</comment>
<comment type="catalytic activity">
    <reaction evidence="1 5 6">
        <text>[protein]-peptidylproline (omega=180) = [protein]-peptidylproline (omega=0)</text>
        <dbReference type="Rhea" id="RHEA:16237"/>
        <dbReference type="Rhea" id="RHEA-COMP:10747"/>
        <dbReference type="Rhea" id="RHEA-COMP:10748"/>
        <dbReference type="ChEBI" id="CHEBI:83833"/>
        <dbReference type="ChEBI" id="CHEBI:83834"/>
        <dbReference type="EC" id="5.2.1.8"/>
    </reaction>
</comment>
<sequence>MQMLKKYTLYCLALLSIVILFSACEKEYESIESIDDAKIQAYIKQNNLTMTKDPTGFYYQILEPGTGDVILNKDSIFFNLNVQSLTGTTYFATAKYIPEATYLGYVSPASYRLALNGIKRGGKVRVILPSYLAYGKNGSGPIPSNEVISTTITVLSEGIQSEVDDKIIREFIADKGITNAVKTTSGVYYQVLTAGTGNTVDLASTITAKYTGRFVNGNIFDGSGTEPASLGQLGSLVKGYRALVGMKNGAKVRLIIPSHLGYGVNGSADIIPPNSILDFDVELTEVAN</sequence>
<gene>
    <name evidence="8" type="ORF">FA045_11915</name>
</gene>
<dbReference type="OrthoDB" id="669809at2"/>
<proteinExistence type="inferred from homology"/>
<protein>
    <recommendedName>
        <fullName evidence="6">Peptidyl-prolyl cis-trans isomerase</fullName>
        <ecNumber evidence="6">5.2.1.8</ecNumber>
    </recommendedName>
</protein>
<feature type="domain" description="PPIase FKBP-type" evidence="7">
    <location>
        <begin position="203"/>
        <end position="287"/>
    </location>
</feature>
<reference evidence="8 9" key="1">
    <citation type="submission" date="2019-04" db="EMBL/GenBank/DDBJ databases">
        <title>Pedobacter sp. AR-2-6 sp. nov., isolated from Arctic soil.</title>
        <authorList>
            <person name="Dahal R.H."/>
            <person name="Kim D.-U."/>
        </authorList>
    </citation>
    <scope>NUCLEOTIDE SEQUENCE [LARGE SCALE GENOMIC DNA]</scope>
    <source>
        <strain evidence="8 9">AR-2-6</strain>
    </source>
</reference>
<keyword evidence="9" id="KW-1185">Reference proteome</keyword>
<evidence type="ECO:0000256" key="2">
    <source>
        <dbReference type="ARBA" id="ARBA00006577"/>
    </source>
</evidence>
<dbReference type="PANTHER" id="PTHR43811:SF19">
    <property type="entry name" value="39 KDA FK506-BINDING NUCLEAR PROTEIN"/>
    <property type="match status" value="1"/>
</dbReference>
<accession>A0A4U1C1R5</accession>
<keyword evidence="4 5" id="KW-0413">Isomerase</keyword>
<dbReference type="Proteomes" id="UP000310477">
    <property type="component" value="Unassembled WGS sequence"/>
</dbReference>
<evidence type="ECO:0000256" key="1">
    <source>
        <dbReference type="ARBA" id="ARBA00000971"/>
    </source>
</evidence>
<evidence type="ECO:0000256" key="6">
    <source>
        <dbReference type="RuleBase" id="RU003915"/>
    </source>
</evidence>
<dbReference type="GO" id="GO:0003755">
    <property type="term" value="F:peptidyl-prolyl cis-trans isomerase activity"/>
    <property type="evidence" value="ECO:0007669"/>
    <property type="project" value="UniProtKB-UniRule"/>
</dbReference>
<dbReference type="AlphaFoldDB" id="A0A4U1C1R5"/>
<comment type="caution">
    <text evidence="8">The sequence shown here is derived from an EMBL/GenBank/DDBJ whole genome shotgun (WGS) entry which is preliminary data.</text>
</comment>
<dbReference type="EC" id="5.2.1.8" evidence="6"/>
<dbReference type="SUPFAM" id="SSF54534">
    <property type="entry name" value="FKBP-like"/>
    <property type="match status" value="2"/>
</dbReference>
<dbReference type="InterPro" id="IPR046357">
    <property type="entry name" value="PPIase_dom_sf"/>
</dbReference>